<evidence type="ECO:0000313" key="7">
    <source>
        <dbReference type="Proteomes" id="UP001150062"/>
    </source>
</evidence>
<reference evidence="5" key="1">
    <citation type="submission" date="2022-08" db="EMBL/GenBank/DDBJ databases">
        <title>Novel sulfate-reducing endosymbionts in the free-living metamonad Anaeramoeba.</title>
        <authorList>
            <person name="Jerlstrom-Hultqvist J."/>
            <person name="Cepicka I."/>
            <person name="Gallot-Lavallee L."/>
            <person name="Salas-Leiva D."/>
            <person name="Curtis B.A."/>
            <person name="Zahonova K."/>
            <person name="Pipaliya S."/>
            <person name="Dacks J."/>
            <person name="Roger A.J."/>
        </authorList>
    </citation>
    <scope>NUCLEOTIDE SEQUENCE</scope>
    <source>
        <strain evidence="5">Schooner1</strain>
    </source>
</reference>
<dbReference type="GO" id="GO:0006886">
    <property type="term" value="P:intracellular protein transport"/>
    <property type="evidence" value="ECO:0007669"/>
    <property type="project" value="InterPro"/>
</dbReference>
<evidence type="ECO:0000313" key="6">
    <source>
        <dbReference type="Proteomes" id="UP001146793"/>
    </source>
</evidence>
<dbReference type="SMART" id="SM00397">
    <property type="entry name" value="t_SNARE"/>
    <property type="match status" value="1"/>
</dbReference>
<gene>
    <name evidence="4" type="ORF">M0812_06141</name>
    <name evidence="5" type="ORF">M0813_15828</name>
</gene>
<dbReference type="InterPro" id="IPR010989">
    <property type="entry name" value="SNARE"/>
</dbReference>
<dbReference type="PROSITE" id="PS50192">
    <property type="entry name" value="T_SNARE"/>
    <property type="match status" value="1"/>
</dbReference>
<dbReference type="SUPFAM" id="SSF47661">
    <property type="entry name" value="t-snare proteins"/>
    <property type="match status" value="1"/>
</dbReference>
<sequence>MSFSDWLNKYNSLERDIQQSKILCQKIVSSKHDDKATREARLTLHKSLRELEKSYLRLDKQLNTIKKNPTKYSLTQREYTRRRDELSGKKIEIEKLKNWQSERSQNKINSHQKSEKQLERERVELEKKLNGLDNSQILDMNQKTMKKQDNALDDLSSSIFRISNIAQEIGNELDLQSKLLDNIDTKMDRVDNKLKKNTQKMKKF</sequence>
<keyword evidence="7" id="KW-1185">Reference proteome</keyword>
<keyword evidence="2" id="KW-0175">Coiled coil</keyword>
<protein>
    <submittedName>
        <fullName evidence="4">Syntaxin-51-related</fullName>
    </submittedName>
</protein>
<comment type="caution">
    <text evidence="4">The sequence shown here is derived from an EMBL/GenBank/DDBJ whole genome shotgun (WGS) entry which is preliminary data.</text>
</comment>
<dbReference type="Gene3D" id="1.20.5.110">
    <property type="match status" value="1"/>
</dbReference>
<accession>A0AAV8ADG3</accession>
<dbReference type="SUPFAM" id="SSF58038">
    <property type="entry name" value="SNARE fusion complex"/>
    <property type="match status" value="1"/>
</dbReference>
<evidence type="ECO:0000256" key="1">
    <source>
        <dbReference type="ARBA" id="ARBA00009063"/>
    </source>
</evidence>
<evidence type="ECO:0000313" key="4">
    <source>
        <dbReference type="EMBL" id="KAJ3449980.1"/>
    </source>
</evidence>
<dbReference type="InterPro" id="IPR006012">
    <property type="entry name" value="Syntaxin/epimorphin_CS"/>
</dbReference>
<name>A0AAV8ADG3_9EUKA</name>
<dbReference type="GO" id="GO:0016020">
    <property type="term" value="C:membrane"/>
    <property type="evidence" value="ECO:0007669"/>
    <property type="project" value="InterPro"/>
</dbReference>
<dbReference type="EMBL" id="JAOAOG010000073">
    <property type="protein sequence ID" value="KAJ6251007.1"/>
    <property type="molecule type" value="Genomic_DNA"/>
</dbReference>
<dbReference type="CDD" id="cd15841">
    <property type="entry name" value="SNARE_Qc"/>
    <property type="match status" value="1"/>
</dbReference>
<evidence type="ECO:0000256" key="2">
    <source>
        <dbReference type="SAM" id="Coils"/>
    </source>
</evidence>
<dbReference type="PROSITE" id="PS00914">
    <property type="entry name" value="SYNTAXIN"/>
    <property type="match status" value="1"/>
</dbReference>
<proteinExistence type="inferred from homology"/>
<comment type="similarity">
    <text evidence="1">Belongs to the syntaxin family.</text>
</comment>
<dbReference type="Proteomes" id="UP001150062">
    <property type="component" value="Unassembled WGS sequence"/>
</dbReference>
<dbReference type="Proteomes" id="UP001146793">
    <property type="component" value="Unassembled WGS sequence"/>
</dbReference>
<evidence type="ECO:0000259" key="3">
    <source>
        <dbReference type="PROSITE" id="PS50192"/>
    </source>
</evidence>
<organism evidence="4 6">
    <name type="scientific">Anaeramoeba flamelloides</name>
    <dbReference type="NCBI Taxonomy" id="1746091"/>
    <lineage>
        <taxon>Eukaryota</taxon>
        <taxon>Metamonada</taxon>
        <taxon>Anaeramoebidae</taxon>
        <taxon>Anaeramoeba</taxon>
    </lineage>
</organism>
<dbReference type="AlphaFoldDB" id="A0AAV8ADG3"/>
<dbReference type="GO" id="GO:0005484">
    <property type="term" value="F:SNAP receptor activity"/>
    <property type="evidence" value="ECO:0007669"/>
    <property type="project" value="InterPro"/>
</dbReference>
<dbReference type="InterPro" id="IPR000727">
    <property type="entry name" value="T_SNARE_dom"/>
</dbReference>
<dbReference type="EMBL" id="JANTQA010000012">
    <property type="protein sequence ID" value="KAJ3449980.1"/>
    <property type="molecule type" value="Genomic_DNA"/>
</dbReference>
<feature type="domain" description="T-SNARE coiled-coil homology" evidence="3">
    <location>
        <begin position="142"/>
        <end position="204"/>
    </location>
</feature>
<evidence type="ECO:0000313" key="5">
    <source>
        <dbReference type="EMBL" id="KAJ6251007.1"/>
    </source>
</evidence>
<dbReference type="GO" id="GO:0016192">
    <property type="term" value="P:vesicle-mediated transport"/>
    <property type="evidence" value="ECO:0007669"/>
    <property type="project" value="InterPro"/>
</dbReference>
<reference evidence="4" key="2">
    <citation type="submission" date="2022-08" db="EMBL/GenBank/DDBJ databases">
        <title>Novel sulphate-reducing endosymbionts in the free-living metamonad Anaeramoeba.</title>
        <authorList>
            <person name="Jerlstrom-Hultqvist J."/>
            <person name="Cepicka I."/>
            <person name="Gallot-Lavallee L."/>
            <person name="Salas-Leiva D."/>
            <person name="Curtis B.A."/>
            <person name="Zahonova K."/>
            <person name="Pipaliya S."/>
            <person name="Dacks J."/>
            <person name="Roger A.J."/>
        </authorList>
    </citation>
    <scope>NUCLEOTIDE SEQUENCE</scope>
    <source>
        <strain evidence="4">Busselton2</strain>
    </source>
</reference>
<feature type="coiled-coil region" evidence="2">
    <location>
        <begin position="101"/>
        <end position="135"/>
    </location>
</feature>